<keyword evidence="1" id="KW-0479">Metal-binding</keyword>
<evidence type="ECO:0000256" key="1">
    <source>
        <dbReference type="ARBA" id="ARBA00022723"/>
    </source>
</evidence>
<evidence type="ECO:0000256" key="4">
    <source>
        <dbReference type="PROSITE-ProRule" id="PRU00134"/>
    </source>
</evidence>
<comment type="caution">
    <text evidence="6">The sequence shown here is derived from an EMBL/GenBank/DDBJ whole genome shotgun (WGS) entry which is preliminary data.</text>
</comment>
<evidence type="ECO:0000259" key="5">
    <source>
        <dbReference type="PROSITE" id="PS50865"/>
    </source>
</evidence>
<gene>
    <name evidence="6" type="ORF">GQX73_g9994</name>
</gene>
<keyword evidence="3" id="KW-0862">Zinc</keyword>
<dbReference type="Gene3D" id="6.10.140.2220">
    <property type="match status" value="1"/>
</dbReference>
<dbReference type="Proteomes" id="UP000481858">
    <property type="component" value="Unassembled WGS sequence"/>
</dbReference>
<evidence type="ECO:0000313" key="6">
    <source>
        <dbReference type="EMBL" id="KAF2963579.1"/>
    </source>
</evidence>
<dbReference type="AlphaFoldDB" id="A0A7C8ITM2"/>
<feature type="domain" description="MYND-type" evidence="5">
    <location>
        <begin position="141"/>
        <end position="187"/>
    </location>
</feature>
<dbReference type="InParanoid" id="A0A7C8ITM2"/>
<dbReference type="PROSITE" id="PS50865">
    <property type="entry name" value="ZF_MYND_2"/>
    <property type="match status" value="1"/>
</dbReference>
<evidence type="ECO:0000256" key="2">
    <source>
        <dbReference type="ARBA" id="ARBA00022771"/>
    </source>
</evidence>
<evidence type="ECO:0000256" key="3">
    <source>
        <dbReference type="ARBA" id="ARBA00022833"/>
    </source>
</evidence>
<dbReference type="OrthoDB" id="432970at2759"/>
<dbReference type="EMBL" id="WUBL01000195">
    <property type="protein sequence ID" value="KAF2963579.1"/>
    <property type="molecule type" value="Genomic_DNA"/>
</dbReference>
<keyword evidence="2 4" id="KW-0863">Zinc-finger</keyword>
<reference evidence="6 7" key="1">
    <citation type="submission" date="2019-12" db="EMBL/GenBank/DDBJ databases">
        <title>Draft genome sequence of the ascomycete Xylaria multiplex DSM 110363.</title>
        <authorList>
            <person name="Buettner E."/>
            <person name="Kellner H."/>
        </authorList>
    </citation>
    <scope>NUCLEOTIDE SEQUENCE [LARGE SCALE GENOMIC DNA]</scope>
    <source>
        <strain evidence="6 7">DSM 110363</strain>
    </source>
</reference>
<sequence length="523" mass="58824">MDSIEKLFRDLPSPAADRAALERNGTWDLAHFSRALTSFRPSQSSDPDREFFVKWTRSFLETQDFATLRSELGRLALDKAQIPDDGSAKSRQLKYHAWISQGRKDEEYPFKDEEISEGKPVGLLTGGHAFLPDKLTNPKTCANCAKPNTEAACGGCLVVLDSHVVMKTAYCSKGCQTQHWQEHKLQCLGRRKVCRAVSLIYDLFVMFQKKAWIDKQVASITEKQGITNIIHDQPDEWAFQGKPFVRCFPSGIAPSEEHALAVLFDSECQQLLCTCQGLVKLLLLPLCKTLQEVEIMPRNAYRPTCDMRHDTAHNTMYNQHVVLCATLKSGEQMAIDIAGAQFGWRETVAPWGVWISHRVAGKPCPQPFGHAQQCMQMLYPFAAPQFVQASESQRSSLAQKMQVAVQNKMKEHKAPSAHELYKLDDVAFASCRSAMLSGAEKALDNGLRELHESKVGLCYIDARGQWQATASKEQAEALKRVWLTDEDVKTAKDKGRDLRLIYQLRCKNQGTRQKFKAAGLNMP</sequence>
<dbReference type="Pfam" id="PF01753">
    <property type="entry name" value="zf-MYND"/>
    <property type="match status" value="1"/>
</dbReference>
<dbReference type="SUPFAM" id="SSF144232">
    <property type="entry name" value="HIT/MYND zinc finger-like"/>
    <property type="match status" value="1"/>
</dbReference>
<evidence type="ECO:0000313" key="7">
    <source>
        <dbReference type="Proteomes" id="UP000481858"/>
    </source>
</evidence>
<keyword evidence="7" id="KW-1185">Reference proteome</keyword>
<protein>
    <recommendedName>
        <fullName evidence="5">MYND-type domain-containing protein</fullName>
    </recommendedName>
</protein>
<dbReference type="InterPro" id="IPR002893">
    <property type="entry name" value="Znf_MYND"/>
</dbReference>
<name>A0A7C8ITM2_9PEZI</name>
<accession>A0A7C8ITM2</accession>
<proteinExistence type="predicted"/>
<dbReference type="GO" id="GO:0008270">
    <property type="term" value="F:zinc ion binding"/>
    <property type="evidence" value="ECO:0007669"/>
    <property type="project" value="UniProtKB-KW"/>
</dbReference>
<organism evidence="6 7">
    <name type="scientific">Xylaria multiplex</name>
    <dbReference type="NCBI Taxonomy" id="323545"/>
    <lineage>
        <taxon>Eukaryota</taxon>
        <taxon>Fungi</taxon>
        <taxon>Dikarya</taxon>
        <taxon>Ascomycota</taxon>
        <taxon>Pezizomycotina</taxon>
        <taxon>Sordariomycetes</taxon>
        <taxon>Xylariomycetidae</taxon>
        <taxon>Xylariales</taxon>
        <taxon>Xylariaceae</taxon>
        <taxon>Xylaria</taxon>
    </lineage>
</organism>